<dbReference type="RefSeq" id="WP_310841059.1">
    <property type="nucleotide sequence ID" value="NZ_JAVLSJ010000011.1"/>
</dbReference>
<protein>
    <submittedName>
        <fullName evidence="1">Uncharacterized protein</fullName>
    </submittedName>
</protein>
<accession>A0ABU2ESL5</accession>
<name>A0ABU2ESL5_9BURK</name>
<organism evidence="1 2">
    <name type="scientific">Herbaspirillum huttiense subsp. lycopersici</name>
    <dbReference type="NCBI Taxonomy" id="3074428"/>
    <lineage>
        <taxon>Bacteria</taxon>
        <taxon>Pseudomonadati</taxon>
        <taxon>Pseudomonadota</taxon>
        <taxon>Betaproteobacteria</taxon>
        <taxon>Burkholderiales</taxon>
        <taxon>Oxalobacteraceae</taxon>
        <taxon>Herbaspirillum</taxon>
    </lineage>
</organism>
<evidence type="ECO:0000313" key="2">
    <source>
        <dbReference type="Proteomes" id="UP001246576"/>
    </source>
</evidence>
<sequence>MSCFVAWMGGKIFSCIMKKVAAIALASGFDFAHATEIGRIEFQPHRGLSIVVRDVYGQSACAVSFEAILGFRVLDELYLMEYWPGCSTKNGWLFLIQQGGWADQERSRSGTCLHGLHPDVKEYLVTGINECVSVFSLEDPAVKSAFDHEQR</sequence>
<dbReference type="Proteomes" id="UP001246576">
    <property type="component" value="Unassembled WGS sequence"/>
</dbReference>
<keyword evidence="2" id="KW-1185">Reference proteome</keyword>
<reference evidence="1" key="1">
    <citation type="submission" date="2023-09" db="EMBL/GenBank/DDBJ databases">
        <title>Description of first Herbaspirillum huttiense subsp. nephrolepsisexaltata and Herbaspirillum huttiense subsp. lycopersicon.</title>
        <authorList>
            <person name="Poudel M."/>
            <person name="Sharma A."/>
            <person name="Goss E."/>
            <person name="Tapia J.H."/>
            <person name="Harmon C.M."/>
            <person name="Jones J.B."/>
        </authorList>
    </citation>
    <scope>NUCLEOTIDE SEQUENCE</scope>
    <source>
        <strain evidence="1">SE1</strain>
    </source>
</reference>
<proteinExistence type="predicted"/>
<gene>
    <name evidence="1" type="ORF">RI048_20970</name>
</gene>
<dbReference type="EMBL" id="JAVLSJ010000011">
    <property type="protein sequence ID" value="MDR9850717.1"/>
    <property type="molecule type" value="Genomic_DNA"/>
</dbReference>
<evidence type="ECO:0000313" key="1">
    <source>
        <dbReference type="EMBL" id="MDR9850717.1"/>
    </source>
</evidence>
<comment type="caution">
    <text evidence="1">The sequence shown here is derived from an EMBL/GenBank/DDBJ whole genome shotgun (WGS) entry which is preliminary data.</text>
</comment>